<protein>
    <submittedName>
        <fullName evidence="3">Uncharacterized protein</fullName>
    </submittedName>
</protein>
<keyword evidence="4" id="KW-1185">Reference proteome</keyword>
<feature type="region of interest" description="Disordered" evidence="1">
    <location>
        <begin position="243"/>
        <end position="273"/>
    </location>
</feature>
<feature type="region of interest" description="Disordered" evidence="1">
    <location>
        <begin position="287"/>
        <end position="335"/>
    </location>
</feature>
<organism evidence="3 4">
    <name type="scientific">Caulobacter hibisci</name>
    <dbReference type="NCBI Taxonomy" id="2035993"/>
    <lineage>
        <taxon>Bacteria</taxon>
        <taxon>Pseudomonadati</taxon>
        <taxon>Pseudomonadota</taxon>
        <taxon>Alphaproteobacteria</taxon>
        <taxon>Caulobacterales</taxon>
        <taxon>Caulobacteraceae</taxon>
        <taxon>Caulobacter</taxon>
    </lineage>
</organism>
<dbReference type="Proteomes" id="UP000639859">
    <property type="component" value="Unassembled WGS sequence"/>
</dbReference>
<accession>A0ABS0SYT8</accession>
<reference evidence="3 4" key="1">
    <citation type="submission" date="2020-11" db="EMBL/GenBank/DDBJ databases">
        <title>genome sequence of strain KACC 18849.</title>
        <authorList>
            <person name="Gao J."/>
            <person name="Zhang X."/>
        </authorList>
    </citation>
    <scope>NUCLEOTIDE SEQUENCE [LARGE SCALE GENOMIC DNA]</scope>
    <source>
        <strain evidence="3 4">KACC 18849</strain>
    </source>
</reference>
<sequence length="335" mass="36021">MIGWTATAMLALAMALADPWSVRAGDTSEAFAARLKAREAEALARPLDIAAADDLASLRLAGASASAADYAARSARLDAALARSEAEIAALRAASGPADSRWMKDRDAATDPDARDLFARVDFDQRLMRYGGDLDGPEGKALQTMIEARVNREVAANAAWLKGVLARIGWFDISRHGEEASQAAWLLVQHADHDPAWQVAVLADLKPRVARGDMQGKYYAYLDRSGGGERRPRPDLRHAGRLQGSRRLAARSGDRSRGAGGSPRRRRPGADRRLCRQVRLPVTGFLAPAPAFGHFPRGTKRLGKAHSEHIRGRTSDGRCGRRPAGDDEGDGPGGP</sequence>
<evidence type="ECO:0000256" key="1">
    <source>
        <dbReference type="SAM" id="MobiDB-lite"/>
    </source>
</evidence>
<keyword evidence="2" id="KW-0732">Signal</keyword>
<evidence type="ECO:0000313" key="3">
    <source>
        <dbReference type="EMBL" id="MBI1684714.1"/>
    </source>
</evidence>
<feature type="signal peptide" evidence="2">
    <location>
        <begin position="1"/>
        <end position="24"/>
    </location>
</feature>
<feature type="chain" id="PRO_5046109286" evidence="2">
    <location>
        <begin position="25"/>
        <end position="335"/>
    </location>
</feature>
<proteinExistence type="predicted"/>
<name>A0ABS0SYT8_9CAUL</name>
<evidence type="ECO:0000256" key="2">
    <source>
        <dbReference type="SAM" id="SignalP"/>
    </source>
</evidence>
<gene>
    <name evidence="3" type="ORF">I4Q42_13660</name>
</gene>
<dbReference type="EMBL" id="JADWOX010000008">
    <property type="protein sequence ID" value="MBI1684714.1"/>
    <property type="molecule type" value="Genomic_DNA"/>
</dbReference>
<feature type="compositionally biased region" description="Acidic residues" evidence="1">
    <location>
        <begin position="326"/>
        <end position="335"/>
    </location>
</feature>
<evidence type="ECO:0000313" key="4">
    <source>
        <dbReference type="Proteomes" id="UP000639859"/>
    </source>
</evidence>
<comment type="caution">
    <text evidence="3">The sequence shown here is derived from an EMBL/GenBank/DDBJ whole genome shotgun (WGS) entry which is preliminary data.</text>
</comment>
<feature type="compositionally biased region" description="Basic and acidic residues" evidence="1">
    <location>
        <begin position="305"/>
        <end position="325"/>
    </location>
</feature>